<evidence type="ECO:0000313" key="2">
    <source>
        <dbReference type="EMBL" id="MBA8927611.1"/>
    </source>
</evidence>
<sequence>MTLDSMPGWVRVFAERQPFTPVIEALRALLMGTPVGDSLVVALAWCAGLTVLGYLWAKRLHNRDPAR</sequence>
<organism evidence="2 3">
    <name type="scientific">Kutzneria viridogrisea</name>
    <dbReference type="NCBI Taxonomy" id="47990"/>
    <lineage>
        <taxon>Bacteria</taxon>
        <taxon>Bacillati</taxon>
        <taxon>Actinomycetota</taxon>
        <taxon>Actinomycetes</taxon>
        <taxon>Pseudonocardiales</taxon>
        <taxon>Pseudonocardiaceae</taxon>
        <taxon>Kutzneria</taxon>
    </lineage>
</organism>
<comment type="caution">
    <text evidence="2">The sequence shown here is derived from an EMBL/GenBank/DDBJ whole genome shotgun (WGS) entry which is preliminary data.</text>
</comment>
<keyword evidence="3" id="KW-1185">Reference proteome</keyword>
<reference evidence="2 3" key="1">
    <citation type="submission" date="2020-08" db="EMBL/GenBank/DDBJ databases">
        <title>Genomic Encyclopedia of Archaeal and Bacterial Type Strains, Phase II (KMG-II): from individual species to whole genera.</title>
        <authorList>
            <person name="Goeker M."/>
        </authorList>
    </citation>
    <scope>NUCLEOTIDE SEQUENCE [LARGE SCALE GENOMIC DNA]</scope>
    <source>
        <strain evidence="2 3">DSM 43850</strain>
    </source>
</reference>
<evidence type="ECO:0000313" key="3">
    <source>
        <dbReference type="Proteomes" id="UP000517916"/>
    </source>
</evidence>
<dbReference type="Proteomes" id="UP000517916">
    <property type="component" value="Unassembled WGS sequence"/>
</dbReference>
<accession>A0ABR6BL40</accession>
<name>A0ABR6BL40_9PSEU</name>
<gene>
    <name evidence="2" type="ORF">BC739_004817</name>
</gene>
<keyword evidence="1" id="KW-1133">Transmembrane helix</keyword>
<proteinExistence type="predicted"/>
<keyword evidence="1" id="KW-0472">Membrane</keyword>
<dbReference type="RefSeq" id="WP_182838420.1">
    <property type="nucleotide sequence ID" value="NZ_BAAABQ010000056.1"/>
</dbReference>
<keyword evidence="1" id="KW-0812">Transmembrane</keyword>
<feature type="transmembrane region" description="Helical" evidence="1">
    <location>
        <begin position="39"/>
        <end position="57"/>
    </location>
</feature>
<dbReference type="EMBL" id="JACJID010000003">
    <property type="protein sequence ID" value="MBA8927611.1"/>
    <property type="molecule type" value="Genomic_DNA"/>
</dbReference>
<evidence type="ECO:0000256" key="1">
    <source>
        <dbReference type="SAM" id="Phobius"/>
    </source>
</evidence>
<protein>
    <submittedName>
        <fullName evidence="2">ABC-2 type transport system permease protein</fullName>
    </submittedName>
</protein>